<name>A0A975DGH7_9GAMM</name>
<reference evidence="2" key="1">
    <citation type="submission" date="2021-03" db="EMBL/GenBank/DDBJ databases">
        <title>Complete Genome of Pseudoalteromonas xiamenensis STKMTI.2, a new potential marine bacterium producing anti-Vibrio compounds.</title>
        <authorList>
            <person name="Handayani D.P."/>
            <person name="Isnansetyo A."/>
            <person name="Istiqomah I."/>
            <person name="Jumina J."/>
        </authorList>
    </citation>
    <scope>NUCLEOTIDE SEQUENCE</scope>
    <source>
        <strain evidence="2">STKMTI.2</strain>
    </source>
</reference>
<dbReference type="AlphaFoldDB" id="A0A975DGH7"/>
<dbReference type="Pfam" id="PF11456">
    <property type="entry name" value="DUF3019"/>
    <property type="match status" value="1"/>
</dbReference>
<proteinExistence type="predicted"/>
<gene>
    <name evidence="2" type="ORF">J5O05_15885</name>
</gene>
<sequence>MNFNLVMVLLFLFCGCVDANEVSKASSFLTPRICIVPEQKVTCSMQVSVEWDFNQEGSYCLFLEEVPMKCWYTVSRIKESFDITFSNNDLVALKSKQGNTIKTEKLRVVSATSRKFRRKLKNDWSIF</sequence>
<dbReference type="Proteomes" id="UP000664904">
    <property type="component" value="Chromosome"/>
</dbReference>
<dbReference type="EMBL" id="CP072133">
    <property type="protein sequence ID" value="QTH71250.1"/>
    <property type="molecule type" value="Genomic_DNA"/>
</dbReference>
<feature type="chain" id="PRO_5037491715" evidence="1">
    <location>
        <begin position="20"/>
        <end position="127"/>
    </location>
</feature>
<evidence type="ECO:0000313" key="3">
    <source>
        <dbReference type="Proteomes" id="UP000664904"/>
    </source>
</evidence>
<dbReference type="KEGG" id="pxi:J5O05_15885"/>
<accession>A0A975DGH7</accession>
<keyword evidence="1" id="KW-0732">Signal</keyword>
<organism evidence="2 3">
    <name type="scientific">Pseudoalteromonas xiamenensis</name>
    <dbReference type="NCBI Taxonomy" id="882626"/>
    <lineage>
        <taxon>Bacteria</taxon>
        <taxon>Pseudomonadati</taxon>
        <taxon>Pseudomonadota</taxon>
        <taxon>Gammaproteobacteria</taxon>
        <taxon>Alteromonadales</taxon>
        <taxon>Pseudoalteromonadaceae</taxon>
        <taxon>Pseudoalteromonas</taxon>
    </lineage>
</organism>
<keyword evidence="3" id="KW-1185">Reference proteome</keyword>
<evidence type="ECO:0000313" key="2">
    <source>
        <dbReference type="EMBL" id="QTH71250.1"/>
    </source>
</evidence>
<feature type="signal peptide" evidence="1">
    <location>
        <begin position="1"/>
        <end position="19"/>
    </location>
</feature>
<dbReference type="InterPro" id="IPR021559">
    <property type="entry name" value="DUF3019"/>
</dbReference>
<evidence type="ECO:0000256" key="1">
    <source>
        <dbReference type="SAM" id="SignalP"/>
    </source>
</evidence>
<protein>
    <submittedName>
        <fullName evidence="2">DUF3019 domain-containing protein</fullName>
    </submittedName>
</protein>